<organism evidence="1 2">
    <name type="scientific">Bifidobacterium margollesii</name>
    <dbReference type="NCBI Taxonomy" id="2020964"/>
    <lineage>
        <taxon>Bacteria</taxon>
        <taxon>Bacillati</taxon>
        <taxon>Actinomycetota</taxon>
        <taxon>Actinomycetes</taxon>
        <taxon>Bifidobacteriales</taxon>
        <taxon>Bifidobacteriaceae</taxon>
        <taxon>Bifidobacterium</taxon>
    </lineage>
</organism>
<dbReference type="PANTHER" id="PTHR37163">
    <property type="entry name" value="CONSERVED PROTEIN"/>
    <property type="match status" value="1"/>
</dbReference>
<proteinExistence type="predicted"/>
<gene>
    <name evidence="1" type="ORF">Uis1B_1374</name>
</gene>
<protein>
    <recommendedName>
        <fullName evidence="3">Septum formation initiator family protein</fullName>
    </recommendedName>
</protein>
<sequence>MSGYAEASVNDQTLDPMTAYELTDDDLALVDDILDRRLSKELDPADVESVQRQLGRFPRGMVAVGARCVCGNPLAVITRPLVEGRIPFPTTCYLTGIEAVKAVSRVEAAGDMASYTERISADEELGRAYVRAHALYLEFRHRLAERLGDDESHIRGISAGGMPVRVKCLHALVGQSLVMGSGVNPIGDEVLDRIADRFDPNVCRCSVRPSSGSDTAE</sequence>
<dbReference type="EMBL" id="NMWU01000024">
    <property type="protein sequence ID" value="PLS30792.1"/>
    <property type="molecule type" value="Genomic_DNA"/>
</dbReference>
<keyword evidence="2" id="KW-1185">Reference proteome</keyword>
<comment type="caution">
    <text evidence="1">The sequence shown here is derived from an EMBL/GenBank/DDBJ whole genome shotgun (WGS) entry which is preliminary data.</text>
</comment>
<accession>A0A2N5J9A6</accession>
<dbReference type="Proteomes" id="UP000235050">
    <property type="component" value="Unassembled WGS sequence"/>
</dbReference>
<dbReference type="RefSeq" id="WP_423734872.1">
    <property type="nucleotide sequence ID" value="NZ_NMWU01000024.1"/>
</dbReference>
<dbReference type="Pfam" id="PF04417">
    <property type="entry name" value="DUF501"/>
    <property type="match status" value="1"/>
</dbReference>
<evidence type="ECO:0008006" key="3">
    <source>
        <dbReference type="Google" id="ProtNLM"/>
    </source>
</evidence>
<reference evidence="1 2" key="1">
    <citation type="submission" date="2017-07" db="EMBL/GenBank/DDBJ databases">
        <title>Bifidobacterium novel species.</title>
        <authorList>
            <person name="Lugli G.A."/>
            <person name="Milani C."/>
            <person name="Duranti S."/>
            <person name="Mangifesta M."/>
        </authorList>
    </citation>
    <scope>NUCLEOTIDE SEQUENCE [LARGE SCALE GENOMIC DNA]</scope>
    <source>
        <strain evidence="2">Uis1B</strain>
    </source>
</reference>
<dbReference type="PANTHER" id="PTHR37163:SF1">
    <property type="entry name" value="DUF501 DOMAIN-CONTAINING PROTEIN"/>
    <property type="match status" value="1"/>
</dbReference>
<evidence type="ECO:0000313" key="2">
    <source>
        <dbReference type="Proteomes" id="UP000235050"/>
    </source>
</evidence>
<dbReference type="InterPro" id="IPR007511">
    <property type="entry name" value="DUF501"/>
</dbReference>
<name>A0A2N5J9A6_9BIFI</name>
<dbReference type="AlphaFoldDB" id="A0A2N5J9A6"/>
<evidence type="ECO:0000313" key="1">
    <source>
        <dbReference type="EMBL" id="PLS30792.1"/>
    </source>
</evidence>